<dbReference type="RefSeq" id="WP_286286856.1">
    <property type="nucleotide sequence ID" value="NZ_JASXSZ010000001.1"/>
</dbReference>
<dbReference type="EMBL" id="JASXSZ010000001">
    <property type="protein sequence ID" value="MDL9978444.1"/>
    <property type="molecule type" value="Genomic_DNA"/>
</dbReference>
<evidence type="ECO:0000256" key="1">
    <source>
        <dbReference type="SAM" id="Phobius"/>
    </source>
</evidence>
<feature type="transmembrane region" description="Helical" evidence="1">
    <location>
        <begin position="142"/>
        <end position="162"/>
    </location>
</feature>
<evidence type="ECO:0000313" key="2">
    <source>
        <dbReference type="EMBL" id="MDL9978444.1"/>
    </source>
</evidence>
<organism evidence="2 3">
    <name type="scientific">Microbacterium candidum</name>
    <dbReference type="NCBI Taxonomy" id="3041922"/>
    <lineage>
        <taxon>Bacteria</taxon>
        <taxon>Bacillati</taxon>
        <taxon>Actinomycetota</taxon>
        <taxon>Actinomycetes</taxon>
        <taxon>Micrococcales</taxon>
        <taxon>Microbacteriaceae</taxon>
        <taxon>Microbacterium</taxon>
    </lineage>
</organism>
<protein>
    <submittedName>
        <fullName evidence="2">Cadmium resistance transporter</fullName>
    </submittedName>
</protein>
<keyword evidence="1" id="KW-0472">Membrane</keyword>
<accession>A0ABT7MVG5</accession>
<feature type="transmembrane region" description="Helical" evidence="1">
    <location>
        <begin position="6"/>
        <end position="29"/>
    </location>
</feature>
<keyword evidence="3" id="KW-1185">Reference proteome</keyword>
<feature type="transmembrane region" description="Helical" evidence="1">
    <location>
        <begin position="73"/>
        <end position="91"/>
    </location>
</feature>
<keyword evidence="1" id="KW-1133">Transmembrane helix</keyword>
<feature type="transmembrane region" description="Helical" evidence="1">
    <location>
        <begin position="49"/>
        <end position="67"/>
    </location>
</feature>
<keyword evidence="1" id="KW-0812">Transmembrane</keyword>
<dbReference type="Pfam" id="PF03596">
    <property type="entry name" value="Cad"/>
    <property type="match status" value="1"/>
</dbReference>
<comment type="caution">
    <text evidence="2">The sequence shown here is derived from an EMBL/GenBank/DDBJ whole genome shotgun (WGS) entry which is preliminary data.</text>
</comment>
<sequence length="199" mass="20495">MSSAPAAIGVAVALFVGTNLDDIVALALLNASSSATGRPRRWHIWVGQYVGLGILVAVSAIASVGLAAVLGGWIWTIGLIPLTLGVIRLIAAIRSHGAGVGNVSAAAHGILGVVGLTLANGGDNLAAYTPVFHTLSPAEFTITMGVFAVGVAVWCTLGRIVVSHRRVTAALQSWGRWIIPAVYIAIGLWVIAKGWMPHP</sequence>
<evidence type="ECO:0000313" key="3">
    <source>
        <dbReference type="Proteomes" id="UP001235064"/>
    </source>
</evidence>
<feature type="transmembrane region" description="Helical" evidence="1">
    <location>
        <begin position="103"/>
        <end position="122"/>
    </location>
</feature>
<gene>
    <name evidence="2" type="ORF">QSV35_03790</name>
</gene>
<feature type="transmembrane region" description="Helical" evidence="1">
    <location>
        <begin position="174"/>
        <end position="192"/>
    </location>
</feature>
<reference evidence="2 3" key="1">
    <citation type="submission" date="2023-06" db="EMBL/GenBank/DDBJ databases">
        <title>Microbacterium sp. nov., isolated from a waste landfill.</title>
        <authorList>
            <person name="Wen W."/>
        </authorList>
    </citation>
    <scope>NUCLEOTIDE SEQUENCE [LARGE SCALE GENOMIC DNA]</scope>
    <source>
        <strain evidence="2 3">ASV49</strain>
    </source>
</reference>
<name>A0ABT7MVG5_9MICO</name>
<proteinExistence type="predicted"/>
<dbReference type="Proteomes" id="UP001235064">
    <property type="component" value="Unassembled WGS sequence"/>
</dbReference>
<dbReference type="InterPro" id="IPR004676">
    <property type="entry name" value="Cd-R_transporter"/>
</dbReference>